<organism evidence="1 2">
    <name type="scientific">Paenimyroides ummariense</name>
    <dbReference type="NCBI Taxonomy" id="913024"/>
    <lineage>
        <taxon>Bacteria</taxon>
        <taxon>Pseudomonadati</taxon>
        <taxon>Bacteroidota</taxon>
        <taxon>Flavobacteriia</taxon>
        <taxon>Flavobacteriales</taxon>
        <taxon>Flavobacteriaceae</taxon>
        <taxon>Paenimyroides</taxon>
    </lineage>
</organism>
<gene>
    <name evidence="1" type="ORF">SAMN05421741_11165</name>
</gene>
<dbReference type="AlphaFoldDB" id="A0A1I5C2G0"/>
<dbReference type="OrthoDB" id="595022at2"/>
<evidence type="ECO:0000313" key="1">
    <source>
        <dbReference type="EMBL" id="SFN81107.1"/>
    </source>
</evidence>
<reference evidence="2" key="1">
    <citation type="submission" date="2016-10" db="EMBL/GenBank/DDBJ databases">
        <authorList>
            <person name="Varghese N."/>
            <person name="Submissions S."/>
        </authorList>
    </citation>
    <scope>NUCLEOTIDE SEQUENCE [LARGE SCALE GENOMIC DNA]</scope>
    <source>
        <strain evidence="2">DS-12</strain>
    </source>
</reference>
<keyword evidence="2" id="KW-1185">Reference proteome</keyword>
<dbReference type="STRING" id="913024.SAMN05421741_11165"/>
<protein>
    <recommendedName>
        <fullName evidence="3">Preprotein translocase subunit SecB</fullName>
    </recommendedName>
</protein>
<name>A0A1I5C2G0_9FLAO</name>
<evidence type="ECO:0000313" key="2">
    <source>
        <dbReference type="Proteomes" id="UP000199036"/>
    </source>
</evidence>
<dbReference type="RefSeq" id="WP_091523003.1">
    <property type="nucleotide sequence ID" value="NZ_FOVI01000011.1"/>
</dbReference>
<evidence type="ECO:0008006" key="3">
    <source>
        <dbReference type="Google" id="ProtNLM"/>
    </source>
</evidence>
<dbReference type="Proteomes" id="UP000199036">
    <property type="component" value="Unassembled WGS sequence"/>
</dbReference>
<dbReference type="EMBL" id="FOVI01000011">
    <property type="protein sequence ID" value="SFN81107.1"/>
    <property type="molecule type" value="Genomic_DNA"/>
</dbReference>
<sequence>MSEQPVNINFRLINITTEEFKVNEVDTENGTLDLNFDFQFGVNNDKKFVKTIAKFKFLLDKVEVIDVAVSCEFEFEPAGWEFFVKGEQLILPKGLLQELAMFTMNTTRGVLHTKTEGHKYNRLFIPMIGGEFIKQDLAIPLNPTTVN</sequence>
<proteinExistence type="predicted"/>
<accession>A0A1I5C2G0</accession>